<protein>
    <submittedName>
        <fullName evidence="9">Alpha-hydroxy-acid oxidizing protein</fullName>
    </submittedName>
</protein>
<sequence>MANIAEAVDIFHLRELAKKRLPRAMFDSLDHGSEDDVAYRHNRDVLDRIKLVHRVLNDVSDRDPSTDLFGHRQALPLIIGPTGITSWVSYRGEVALARAAAEAGIPFVLTSTTATPMETVLEQGGGRQWYQAIIWRDVEAALSGIIRARDAGFETLILTVDSTIPYNRPYDQRNRLKFPLKLRPSHFLEPLRHPGWTFTTPVRYLLNERRLPQMVNIDVPKGVSRGAGSPFWVKADSLTWDFLRRVRALWPGNLVVKGILHPDDAVKAIDCGANGIVVSNHGGGTNDAAPAPLEMLPGVAAAVAGRVPVLVDSGFRRGSDVVKAIALGADAVLVGRATLYGLGAGGQAGAQRAVSILGNEIRRMMGVLGVSELSSLGRDHLMLPGDLAHLARDAAPWKGPNLALASPELEPVTTP</sequence>
<keyword evidence="4" id="KW-0560">Oxidoreductase</keyword>
<dbReference type="InterPro" id="IPR012133">
    <property type="entry name" value="Alpha-hydoxy_acid_DH_FMN"/>
</dbReference>
<dbReference type="Pfam" id="PF01070">
    <property type="entry name" value="FMN_dh"/>
    <property type="match status" value="1"/>
</dbReference>
<evidence type="ECO:0000256" key="2">
    <source>
        <dbReference type="ARBA" id="ARBA00022630"/>
    </source>
</evidence>
<keyword evidence="2 7" id="KW-0285">Flavoprotein</keyword>
<evidence type="ECO:0000259" key="8">
    <source>
        <dbReference type="PROSITE" id="PS51349"/>
    </source>
</evidence>
<feature type="binding site" evidence="7">
    <location>
        <position position="281"/>
    </location>
    <ligand>
        <name>glyoxylate</name>
        <dbReference type="ChEBI" id="CHEBI:36655"/>
    </ligand>
</feature>
<evidence type="ECO:0000313" key="10">
    <source>
        <dbReference type="Proteomes" id="UP000429644"/>
    </source>
</evidence>
<comment type="caution">
    <text evidence="9">The sequence shown here is derived from an EMBL/GenBank/DDBJ whole genome shotgun (WGS) entry which is preliminary data.</text>
</comment>
<accession>A0A7J9UXH3</accession>
<feature type="binding site" evidence="7">
    <location>
        <position position="159"/>
    </location>
    <ligand>
        <name>FMN</name>
        <dbReference type="ChEBI" id="CHEBI:58210"/>
    </ligand>
</feature>
<feature type="binding site" evidence="7">
    <location>
        <position position="168"/>
    </location>
    <ligand>
        <name>glyoxylate</name>
        <dbReference type="ChEBI" id="CHEBI:36655"/>
    </ligand>
</feature>
<evidence type="ECO:0000313" key="9">
    <source>
        <dbReference type="EMBL" id="MPV89335.1"/>
    </source>
</evidence>
<dbReference type="AlphaFoldDB" id="A0A7J9UXH3"/>
<dbReference type="GO" id="GO:0016491">
    <property type="term" value="F:oxidoreductase activity"/>
    <property type="evidence" value="ECO:0007669"/>
    <property type="project" value="UniProtKB-KW"/>
</dbReference>
<evidence type="ECO:0000256" key="5">
    <source>
        <dbReference type="ARBA" id="ARBA00024042"/>
    </source>
</evidence>
<dbReference type="CDD" id="cd02809">
    <property type="entry name" value="alpha_hydroxyacid_oxid_FMN"/>
    <property type="match status" value="1"/>
</dbReference>
<keyword evidence="10" id="KW-1185">Reference proteome</keyword>
<dbReference type="PANTHER" id="PTHR10578">
    <property type="entry name" value="S -2-HYDROXY-ACID OXIDASE-RELATED"/>
    <property type="match status" value="1"/>
</dbReference>
<comment type="cofactor">
    <cofactor evidence="1">
        <name>FMN</name>
        <dbReference type="ChEBI" id="CHEBI:58210"/>
    </cofactor>
</comment>
<evidence type="ECO:0000256" key="4">
    <source>
        <dbReference type="ARBA" id="ARBA00023002"/>
    </source>
</evidence>
<dbReference type="Gene3D" id="3.20.20.70">
    <property type="entry name" value="Aldolase class I"/>
    <property type="match status" value="1"/>
</dbReference>
<name>A0A7J9UXH3_9MICO</name>
<feature type="binding site" evidence="7">
    <location>
        <position position="257"/>
    </location>
    <ligand>
        <name>FMN</name>
        <dbReference type="ChEBI" id="CHEBI:58210"/>
    </ligand>
</feature>
<keyword evidence="3 7" id="KW-0288">FMN</keyword>
<feature type="domain" description="FMN hydroxy acid dehydrogenase" evidence="8">
    <location>
        <begin position="2"/>
        <end position="386"/>
    </location>
</feature>
<feature type="binding site" evidence="7">
    <location>
        <position position="279"/>
    </location>
    <ligand>
        <name>FMN</name>
        <dbReference type="ChEBI" id="CHEBI:58210"/>
    </ligand>
</feature>
<dbReference type="GO" id="GO:0010181">
    <property type="term" value="F:FMN binding"/>
    <property type="evidence" value="ECO:0007669"/>
    <property type="project" value="InterPro"/>
</dbReference>
<evidence type="ECO:0000256" key="7">
    <source>
        <dbReference type="PIRSR" id="PIRSR000138-2"/>
    </source>
</evidence>
<evidence type="ECO:0000256" key="1">
    <source>
        <dbReference type="ARBA" id="ARBA00001917"/>
    </source>
</evidence>
<dbReference type="Proteomes" id="UP000429644">
    <property type="component" value="Unassembled WGS sequence"/>
</dbReference>
<dbReference type="PANTHER" id="PTHR10578:SF107">
    <property type="entry name" value="2-HYDROXYACID OXIDASE 1"/>
    <property type="match status" value="1"/>
</dbReference>
<reference evidence="9 10" key="1">
    <citation type="submission" date="2019-10" db="EMBL/GenBank/DDBJ databases">
        <title>Georgenia wutianyii sp. nov. and Georgenia yuyongxinii sp. nov. isolated from plateau pika (Ochotona curzoniae) in the Qinghai-Tibet plateau of China.</title>
        <authorList>
            <person name="Tian Z."/>
        </authorList>
    </citation>
    <scope>NUCLEOTIDE SEQUENCE [LARGE SCALE GENOMIC DNA]</scope>
    <source>
        <strain evidence="9 10">JCM 15130</strain>
    </source>
</reference>
<evidence type="ECO:0000256" key="6">
    <source>
        <dbReference type="PIRSR" id="PIRSR000138-1"/>
    </source>
</evidence>
<organism evidence="9 10">
    <name type="scientific">Georgenia ruanii</name>
    <dbReference type="NCBI Taxonomy" id="348442"/>
    <lineage>
        <taxon>Bacteria</taxon>
        <taxon>Bacillati</taxon>
        <taxon>Actinomycetota</taxon>
        <taxon>Actinomycetes</taxon>
        <taxon>Micrococcales</taxon>
        <taxon>Bogoriellaceae</taxon>
        <taxon>Georgenia</taxon>
    </lineage>
</organism>
<dbReference type="RefSeq" id="WP_152232048.1">
    <property type="nucleotide sequence ID" value="NZ_BAAAOT010000008.1"/>
</dbReference>
<proteinExistence type="inferred from homology"/>
<feature type="active site" description="Proton acceptor" evidence="6">
    <location>
        <position position="281"/>
    </location>
</feature>
<gene>
    <name evidence="9" type="ORF">GB882_11715</name>
</gene>
<feature type="binding site" evidence="7">
    <location>
        <begin position="335"/>
        <end position="336"/>
    </location>
    <ligand>
        <name>FMN</name>
        <dbReference type="ChEBI" id="CHEBI:58210"/>
    </ligand>
</feature>
<comment type="similarity">
    <text evidence="5">Belongs to the FMN-dependent alpha-hydroxy acid dehydrogenase family.</text>
</comment>
<dbReference type="OrthoDB" id="9770452at2"/>
<dbReference type="SUPFAM" id="SSF51395">
    <property type="entry name" value="FMN-linked oxidoreductases"/>
    <property type="match status" value="1"/>
</dbReference>
<dbReference type="EMBL" id="WHPD01002528">
    <property type="protein sequence ID" value="MPV89335.1"/>
    <property type="molecule type" value="Genomic_DNA"/>
</dbReference>
<feature type="binding site" evidence="7">
    <location>
        <begin position="81"/>
        <end position="83"/>
    </location>
    <ligand>
        <name>FMN</name>
        <dbReference type="ChEBI" id="CHEBI:58210"/>
    </ligand>
</feature>
<feature type="binding site" evidence="7">
    <location>
        <position position="131"/>
    </location>
    <ligand>
        <name>FMN</name>
        <dbReference type="ChEBI" id="CHEBI:58210"/>
    </ligand>
</feature>
<evidence type="ECO:0000256" key="3">
    <source>
        <dbReference type="ARBA" id="ARBA00022643"/>
    </source>
</evidence>
<dbReference type="PROSITE" id="PS51349">
    <property type="entry name" value="FMN_HYDROXY_ACID_DH_2"/>
    <property type="match status" value="1"/>
</dbReference>
<dbReference type="InterPro" id="IPR013785">
    <property type="entry name" value="Aldolase_TIM"/>
</dbReference>
<feature type="binding site" evidence="7">
    <location>
        <begin position="312"/>
        <end position="316"/>
    </location>
    <ligand>
        <name>FMN</name>
        <dbReference type="ChEBI" id="CHEBI:58210"/>
    </ligand>
</feature>
<dbReference type="InterPro" id="IPR037396">
    <property type="entry name" value="FMN_HAD"/>
</dbReference>
<dbReference type="InterPro" id="IPR000262">
    <property type="entry name" value="FMN-dep_DH"/>
</dbReference>
<dbReference type="PIRSF" id="PIRSF000138">
    <property type="entry name" value="Al-hdrx_acd_dh"/>
    <property type="match status" value="1"/>
</dbReference>